<keyword evidence="11" id="KW-0460">Magnesium</keyword>
<dbReference type="InterPro" id="IPR023000">
    <property type="entry name" value="Shikimate_kinase_CS"/>
</dbReference>
<gene>
    <name evidence="11" type="primary">aroK</name>
    <name evidence="12" type="ORF">SAMN05192580_0794</name>
</gene>
<keyword evidence="5 11" id="KW-0808">Transferase</keyword>
<feature type="binding site" evidence="11">
    <location>
        <begin position="33"/>
        <end position="38"/>
    </location>
    <ligand>
        <name>ATP</name>
        <dbReference type="ChEBI" id="CHEBI:30616"/>
    </ligand>
</feature>
<dbReference type="PANTHER" id="PTHR21087:SF16">
    <property type="entry name" value="SHIKIMATE KINASE 1, CHLOROPLASTIC"/>
    <property type="match status" value="1"/>
</dbReference>
<feature type="binding site" evidence="11">
    <location>
        <position position="79"/>
    </location>
    <ligand>
        <name>substrate</name>
    </ligand>
</feature>
<keyword evidence="4 11" id="KW-0028">Amino-acid biosynthesis</keyword>
<dbReference type="InterPro" id="IPR031322">
    <property type="entry name" value="Shikimate/glucono_kinase"/>
</dbReference>
<evidence type="ECO:0000256" key="8">
    <source>
        <dbReference type="ARBA" id="ARBA00022840"/>
    </source>
</evidence>
<organism evidence="12 13">
    <name type="scientific">Sphingomonas jatrophae</name>
    <dbReference type="NCBI Taxonomy" id="1166337"/>
    <lineage>
        <taxon>Bacteria</taxon>
        <taxon>Pseudomonadati</taxon>
        <taxon>Pseudomonadota</taxon>
        <taxon>Alphaproteobacteria</taxon>
        <taxon>Sphingomonadales</taxon>
        <taxon>Sphingomonadaceae</taxon>
        <taxon>Sphingomonas</taxon>
    </lineage>
</organism>
<comment type="similarity">
    <text evidence="2 11">Belongs to the shikimate kinase family.</text>
</comment>
<dbReference type="AlphaFoldDB" id="A0A1I6JSQ2"/>
<comment type="catalytic activity">
    <reaction evidence="10 11">
        <text>shikimate + ATP = 3-phosphoshikimate + ADP + H(+)</text>
        <dbReference type="Rhea" id="RHEA:13121"/>
        <dbReference type="ChEBI" id="CHEBI:15378"/>
        <dbReference type="ChEBI" id="CHEBI:30616"/>
        <dbReference type="ChEBI" id="CHEBI:36208"/>
        <dbReference type="ChEBI" id="CHEBI:145989"/>
        <dbReference type="ChEBI" id="CHEBI:456216"/>
        <dbReference type="EC" id="2.7.1.71"/>
    </reaction>
</comment>
<dbReference type="OrthoDB" id="9800332at2"/>
<feature type="binding site" evidence="11">
    <location>
        <position position="101"/>
    </location>
    <ligand>
        <name>substrate</name>
    </ligand>
</feature>
<dbReference type="GO" id="GO:0009073">
    <property type="term" value="P:aromatic amino acid family biosynthetic process"/>
    <property type="evidence" value="ECO:0007669"/>
    <property type="project" value="UniProtKB-KW"/>
</dbReference>
<dbReference type="Pfam" id="PF01202">
    <property type="entry name" value="SKI"/>
    <property type="match status" value="1"/>
</dbReference>
<proteinExistence type="inferred from homology"/>
<dbReference type="GO" id="GO:0005829">
    <property type="term" value="C:cytosol"/>
    <property type="evidence" value="ECO:0007669"/>
    <property type="project" value="TreeGrafter"/>
</dbReference>
<keyword evidence="11" id="KW-0479">Metal-binding</keyword>
<sequence length="191" mass="20535">MSNIPAPAQAADAAPARRTGRPARAIVLVGLMGVGKSTVGKRLAARLRLPFVDADSEIEAAAGCSITEIFARFGEPAFRDGERRVIARLIDGTPKVIATGGGAFMQEETRALILERATAVWLDADIDVLAERVKRRDGSRPLLANSPDVRATLSDLARVRNPVYAQAPIRVRSQPLPHEATVEQILRALGR</sequence>
<feature type="binding site" evidence="11">
    <location>
        <position position="140"/>
    </location>
    <ligand>
        <name>ATP</name>
        <dbReference type="ChEBI" id="CHEBI:30616"/>
    </ligand>
</feature>
<protein>
    <recommendedName>
        <fullName evidence="3 11">Shikimate kinase</fullName>
        <shortName evidence="11">SK</shortName>
        <ecNumber evidence="3 11">2.7.1.71</ecNumber>
    </recommendedName>
</protein>
<dbReference type="InterPro" id="IPR027417">
    <property type="entry name" value="P-loop_NTPase"/>
</dbReference>
<feature type="binding site" evidence="11">
    <location>
        <position position="160"/>
    </location>
    <ligand>
        <name>substrate</name>
    </ligand>
</feature>
<dbReference type="GO" id="GO:0005524">
    <property type="term" value="F:ATP binding"/>
    <property type="evidence" value="ECO:0007669"/>
    <property type="project" value="UniProtKB-UniRule"/>
</dbReference>
<evidence type="ECO:0000256" key="9">
    <source>
        <dbReference type="ARBA" id="ARBA00023141"/>
    </source>
</evidence>
<evidence type="ECO:0000256" key="11">
    <source>
        <dbReference type="HAMAP-Rule" id="MF_00109"/>
    </source>
</evidence>
<comment type="cofactor">
    <cofactor evidence="11">
        <name>Mg(2+)</name>
        <dbReference type="ChEBI" id="CHEBI:18420"/>
    </cofactor>
    <text evidence="11">Binds 1 Mg(2+) ion per subunit.</text>
</comment>
<accession>A0A1I6JSQ2</accession>
<dbReference type="InterPro" id="IPR000623">
    <property type="entry name" value="Shikimate_kinase/TSH1"/>
</dbReference>
<dbReference type="STRING" id="1166337.SAMN05192580_0794"/>
<dbReference type="CDD" id="cd00464">
    <property type="entry name" value="SK"/>
    <property type="match status" value="1"/>
</dbReference>
<keyword evidence="13" id="KW-1185">Reference proteome</keyword>
<dbReference type="UniPathway" id="UPA00053">
    <property type="reaction ID" value="UER00088"/>
</dbReference>
<comment type="subcellular location">
    <subcellularLocation>
        <location evidence="11">Cytoplasm</location>
    </subcellularLocation>
</comment>
<evidence type="ECO:0000256" key="5">
    <source>
        <dbReference type="ARBA" id="ARBA00022679"/>
    </source>
</evidence>
<name>A0A1I6JSQ2_9SPHN</name>
<dbReference type="SUPFAM" id="SSF52540">
    <property type="entry name" value="P-loop containing nucleoside triphosphate hydrolases"/>
    <property type="match status" value="1"/>
</dbReference>
<evidence type="ECO:0000256" key="2">
    <source>
        <dbReference type="ARBA" id="ARBA00006997"/>
    </source>
</evidence>
<keyword evidence="11" id="KW-0963">Cytoplasm</keyword>
<evidence type="ECO:0000313" key="12">
    <source>
        <dbReference type="EMBL" id="SFR81982.1"/>
    </source>
</evidence>
<dbReference type="PANTHER" id="PTHR21087">
    <property type="entry name" value="SHIKIMATE KINASE"/>
    <property type="match status" value="1"/>
</dbReference>
<reference evidence="12 13" key="1">
    <citation type="submission" date="2016-10" db="EMBL/GenBank/DDBJ databases">
        <authorList>
            <person name="de Groot N.N."/>
        </authorList>
    </citation>
    <scope>NUCLEOTIDE SEQUENCE [LARGE SCALE GENOMIC DNA]</scope>
    <source>
        <strain evidence="12 13">S5-249</strain>
    </source>
</reference>
<comment type="caution">
    <text evidence="11">Lacks conserved residue(s) required for the propagation of feature annotation.</text>
</comment>
<evidence type="ECO:0000256" key="6">
    <source>
        <dbReference type="ARBA" id="ARBA00022741"/>
    </source>
</evidence>
<dbReference type="Gene3D" id="3.40.50.300">
    <property type="entry name" value="P-loop containing nucleotide triphosphate hydrolases"/>
    <property type="match status" value="1"/>
</dbReference>
<dbReference type="GO" id="GO:0008652">
    <property type="term" value="P:amino acid biosynthetic process"/>
    <property type="evidence" value="ECO:0007669"/>
    <property type="project" value="UniProtKB-KW"/>
</dbReference>
<dbReference type="PROSITE" id="PS01128">
    <property type="entry name" value="SHIKIMATE_KINASE"/>
    <property type="match status" value="1"/>
</dbReference>
<dbReference type="EMBL" id="FOZG01000001">
    <property type="protein sequence ID" value="SFR81982.1"/>
    <property type="molecule type" value="Genomic_DNA"/>
</dbReference>
<dbReference type="GO" id="GO:0004765">
    <property type="term" value="F:shikimate kinase activity"/>
    <property type="evidence" value="ECO:0007669"/>
    <property type="project" value="UniProtKB-UniRule"/>
</dbReference>
<feature type="binding site" evidence="11">
    <location>
        <position position="55"/>
    </location>
    <ligand>
        <name>substrate</name>
    </ligand>
</feature>
<comment type="subunit">
    <text evidence="11">Monomer.</text>
</comment>
<dbReference type="EC" id="2.7.1.71" evidence="3 11"/>
<evidence type="ECO:0000313" key="13">
    <source>
        <dbReference type="Proteomes" id="UP000198824"/>
    </source>
</evidence>
<evidence type="ECO:0000256" key="3">
    <source>
        <dbReference type="ARBA" id="ARBA00012154"/>
    </source>
</evidence>
<keyword evidence="9 11" id="KW-0057">Aromatic amino acid biosynthesis</keyword>
<keyword evidence="6 11" id="KW-0547">Nucleotide-binding</keyword>
<dbReference type="GO" id="GO:0009423">
    <property type="term" value="P:chorismate biosynthetic process"/>
    <property type="evidence" value="ECO:0007669"/>
    <property type="project" value="UniProtKB-UniRule"/>
</dbReference>
<dbReference type="NCBIfam" id="NF010552">
    <property type="entry name" value="PRK13946.1"/>
    <property type="match status" value="1"/>
</dbReference>
<dbReference type="HAMAP" id="MF_00109">
    <property type="entry name" value="Shikimate_kinase"/>
    <property type="match status" value="1"/>
</dbReference>
<keyword evidence="8 11" id="KW-0067">ATP-binding</keyword>
<dbReference type="Proteomes" id="UP000198824">
    <property type="component" value="Unassembled WGS sequence"/>
</dbReference>
<dbReference type="RefSeq" id="WP_093310995.1">
    <property type="nucleotide sequence ID" value="NZ_FOZG01000001.1"/>
</dbReference>
<evidence type="ECO:0000256" key="1">
    <source>
        <dbReference type="ARBA" id="ARBA00004842"/>
    </source>
</evidence>
<evidence type="ECO:0000256" key="7">
    <source>
        <dbReference type="ARBA" id="ARBA00022777"/>
    </source>
</evidence>
<evidence type="ECO:0000256" key="10">
    <source>
        <dbReference type="ARBA" id="ARBA00048567"/>
    </source>
</evidence>
<comment type="function">
    <text evidence="11">Catalyzes the specific phosphorylation of the 3-hydroxyl group of shikimic acid using ATP as a cosubstrate.</text>
</comment>
<dbReference type="PRINTS" id="PR01100">
    <property type="entry name" value="SHIKIMTKNASE"/>
</dbReference>
<dbReference type="GO" id="GO:0000287">
    <property type="term" value="F:magnesium ion binding"/>
    <property type="evidence" value="ECO:0007669"/>
    <property type="project" value="UniProtKB-UniRule"/>
</dbReference>
<comment type="pathway">
    <text evidence="1 11">Metabolic intermediate biosynthesis; chorismate biosynthesis; chorismate from D-erythrose 4-phosphate and phosphoenolpyruvate: step 5/7.</text>
</comment>
<feature type="binding site" evidence="11">
    <location>
        <position position="37"/>
    </location>
    <ligand>
        <name>Mg(2+)</name>
        <dbReference type="ChEBI" id="CHEBI:18420"/>
    </ligand>
</feature>
<keyword evidence="7 11" id="KW-0418">Kinase</keyword>
<evidence type="ECO:0000256" key="4">
    <source>
        <dbReference type="ARBA" id="ARBA00022605"/>
    </source>
</evidence>